<keyword evidence="2" id="KW-1185">Reference proteome</keyword>
<dbReference type="EMBL" id="JBHSWG010000001">
    <property type="protein sequence ID" value="MFC6760644.1"/>
    <property type="molecule type" value="Genomic_DNA"/>
</dbReference>
<protein>
    <submittedName>
        <fullName evidence="1">Uncharacterized protein</fullName>
    </submittedName>
</protein>
<evidence type="ECO:0000313" key="1">
    <source>
        <dbReference type="EMBL" id="MFC6760644.1"/>
    </source>
</evidence>
<organism evidence="1 2">
    <name type="scientific">Sulfitobacter porphyrae</name>
    <dbReference type="NCBI Taxonomy" id="1246864"/>
    <lineage>
        <taxon>Bacteria</taxon>
        <taxon>Pseudomonadati</taxon>
        <taxon>Pseudomonadota</taxon>
        <taxon>Alphaproteobacteria</taxon>
        <taxon>Rhodobacterales</taxon>
        <taxon>Roseobacteraceae</taxon>
        <taxon>Sulfitobacter</taxon>
    </lineage>
</organism>
<proteinExistence type="predicted"/>
<accession>A0ABW2B4X7</accession>
<reference evidence="2" key="1">
    <citation type="journal article" date="2019" name="Int. J. Syst. Evol. Microbiol.">
        <title>The Global Catalogue of Microorganisms (GCM) 10K type strain sequencing project: providing services to taxonomists for standard genome sequencing and annotation.</title>
        <authorList>
            <consortium name="The Broad Institute Genomics Platform"/>
            <consortium name="The Broad Institute Genome Sequencing Center for Infectious Disease"/>
            <person name="Wu L."/>
            <person name="Ma J."/>
        </authorList>
    </citation>
    <scope>NUCLEOTIDE SEQUENCE [LARGE SCALE GENOMIC DNA]</scope>
    <source>
        <strain evidence="2">CCUG 66188</strain>
    </source>
</reference>
<gene>
    <name evidence="1" type="ORF">ACFQFQ_15915</name>
</gene>
<comment type="caution">
    <text evidence="1">The sequence shown here is derived from an EMBL/GenBank/DDBJ whole genome shotgun (WGS) entry which is preliminary data.</text>
</comment>
<sequence>MSLRKSGKNPRHPRNDEACRLDFQPQSAWISNFEIWEPMPKKFIAYLSLFVPQSLLSTKYIVERVSLLADDPATCDHEWDVVACISNTVELQVQCRKCATYSEVPDPTKEEWETSHGAMEIPYPWEDKSRIRYYHIDDTIH</sequence>
<name>A0ABW2B4X7_9RHOB</name>
<dbReference type="Proteomes" id="UP001596353">
    <property type="component" value="Unassembled WGS sequence"/>
</dbReference>
<evidence type="ECO:0000313" key="2">
    <source>
        <dbReference type="Proteomes" id="UP001596353"/>
    </source>
</evidence>